<feature type="active site" evidence="6">
    <location>
        <position position="74"/>
    </location>
</feature>
<gene>
    <name evidence="8" type="ORF">KGD84_17585</name>
</gene>
<feature type="region of interest" description="Disordered" evidence="7">
    <location>
        <begin position="256"/>
        <end position="276"/>
    </location>
</feature>
<dbReference type="Pfam" id="PF00145">
    <property type="entry name" value="DNA_methylase"/>
    <property type="match status" value="1"/>
</dbReference>
<keyword evidence="4 6" id="KW-0949">S-adenosyl-L-methionine</keyword>
<dbReference type="InterPro" id="IPR018117">
    <property type="entry name" value="C5_DNA_meth_AS"/>
</dbReference>
<evidence type="ECO:0000313" key="8">
    <source>
        <dbReference type="EMBL" id="QUX20340.1"/>
    </source>
</evidence>
<evidence type="ECO:0000256" key="4">
    <source>
        <dbReference type="ARBA" id="ARBA00022691"/>
    </source>
</evidence>
<evidence type="ECO:0000256" key="1">
    <source>
        <dbReference type="ARBA" id="ARBA00011975"/>
    </source>
</evidence>
<keyword evidence="5" id="KW-0680">Restriction system</keyword>
<feature type="region of interest" description="Disordered" evidence="7">
    <location>
        <begin position="303"/>
        <end position="322"/>
    </location>
</feature>
<evidence type="ECO:0000256" key="7">
    <source>
        <dbReference type="SAM" id="MobiDB-lite"/>
    </source>
</evidence>
<dbReference type="PROSITE" id="PS51679">
    <property type="entry name" value="SAM_MT_C5"/>
    <property type="match status" value="1"/>
</dbReference>
<evidence type="ECO:0000313" key="9">
    <source>
        <dbReference type="Proteomes" id="UP000676079"/>
    </source>
</evidence>
<dbReference type="PANTHER" id="PTHR46098:SF1">
    <property type="entry name" value="TRNA (CYTOSINE(38)-C(5))-METHYLTRANSFERASE"/>
    <property type="match status" value="1"/>
</dbReference>
<dbReference type="PANTHER" id="PTHR46098">
    <property type="entry name" value="TRNA (CYTOSINE(38)-C(5))-METHYLTRANSFERASE"/>
    <property type="match status" value="1"/>
</dbReference>
<comment type="similarity">
    <text evidence="6">Belongs to the class I-like SAM-binding methyltransferase superfamily. C5-methyltransferase family.</text>
</comment>
<feature type="region of interest" description="Disordered" evidence="7">
    <location>
        <begin position="178"/>
        <end position="211"/>
    </location>
</feature>
<dbReference type="PROSITE" id="PS00094">
    <property type="entry name" value="C5_MTASE_1"/>
    <property type="match status" value="1"/>
</dbReference>
<organism evidence="8 9">
    <name type="scientific">Nocardiopsis changdeensis</name>
    <dbReference type="NCBI Taxonomy" id="2831969"/>
    <lineage>
        <taxon>Bacteria</taxon>
        <taxon>Bacillati</taxon>
        <taxon>Actinomycetota</taxon>
        <taxon>Actinomycetes</taxon>
        <taxon>Streptosporangiales</taxon>
        <taxon>Nocardiopsidaceae</taxon>
        <taxon>Nocardiopsis</taxon>
    </lineage>
</organism>
<dbReference type="GO" id="GO:0032259">
    <property type="term" value="P:methylation"/>
    <property type="evidence" value="ECO:0007669"/>
    <property type="project" value="UniProtKB-KW"/>
</dbReference>
<dbReference type="Gene3D" id="3.40.50.150">
    <property type="entry name" value="Vaccinia Virus protein VP39"/>
    <property type="match status" value="1"/>
</dbReference>
<keyword evidence="9" id="KW-1185">Reference proteome</keyword>
<dbReference type="EC" id="2.1.1.37" evidence="1"/>
<dbReference type="SUPFAM" id="SSF53335">
    <property type="entry name" value="S-adenosyl-L-methionine-dependent methyltransferases"/>
    <property type="match status" value="1"/>
</dbReference>
<accession>A0ABX8BDL6</accession>
<protein>
    <recommendedName>
        <fullName evidence="1">DNA (cytosine-5-)-methyltransferase</fullName>
        <ecNumber evidence="1">2.1.1.37</ecNumber>
    </recommendedName>
</protein>
<evidence type="ECO:0000256" key="5">
    <source>
        <dbReference type="ARBA" id="ARBA00022747"/>
    </source>
</evidence>
<dbReference type="RefSeq" id="WP_220561535.1">
    <property type="nucleotide sequence ID" value="NZ_CP074133.1"/>
</dbReference>
<keyword evidence="2 6" id="KW-0489">Methyltransferase</keyword>
<proteinExistence type="inferred from homology"/>
<evidence type="ECO:0000256" key="2">
    <source>
        <dbReference type="ARBA" id="ARBA00022603"/>
    </source>
</evidence>
<reference evidence="8 9" key="1">
    <citation type="submission" date="2021-05" db="EMBL/GenBank/DDBJ databases">
        <title>Direct Submission.</title>
        <authorList>
            <person name="Li K."/>
            <person name="Gao J."/>
        </authorList>
    </citation>
    <scope>NUCLEOTIDE SEQUENCE [LARGE SCALE GENOMIC DNA]</scope>
    <source>
        <strain evidence="8 9">Mg02</strain>
    </source>
</reference>
<dbReference type="InterPro" id="IPR050750">
    <property type="entry name" value="C5-MTase"/>
</dbReference>
<evidence type="ECO:0000256" key="6">
    <source>
        <dbReference type="PROSITE-ProRule" id="PRU01016"/>
    </source>
</evidence>
<keyword evidence="3 6" id="KW-0808">Transferase</keyword>
<name>A0ABX8BDL6_9ACTN</name>
<dbReference type="GO" id="GO:0008168">
    <property type="term" value="F:methyltransferase activity"/>
    <property type="evidence" value="ECO:0007669"/>
    <property type="project" value="UniProtKB-KW"/>
</dbReference>
<dbReference type="InterPro" id="IPR001525">
    <property type="entry name" value="C5_MeTfrase"/>
</dbReference>
<dbReference type="Proteomes" id="UP000676079">
    <property type="component" value="Chromosome"/>
</dbReference>
<dbReference type="InterPro" id="IPR029063">
    <property type="entry name" value="SAM-dependent_MTases_sf"/>
</dbReference>
<evidence type="ECO:0000256" key="3">
    <source>
        <dbReference type="ARBA" id="ARBA00022679"/>
    </source>
</evidence>
<sequence length="378" mass="40107">MTLTIGSLCSGYGGLESSVQSVLGGDLVFVADPDPGAARILTHHHPDVPNLGDITTLAWSTAPRVDILTAGYPCQPFSQAGLRKGTDDERHIWPHICDAICVLRPRLVVLENVRGHLRRGFDTVLADLARVGFDASWVCVRASDVGAPHRRERLFVIAWPKGEIPYFPRTSVAGGTGGAVPGGVTLLPTPDASQGSRGGSQHPDKRRAGGHSVSLADVVEQQLLPTPAARDWKSGQSNLIGTNARPLNEVIENLLPTPRASDGSHGGPNQRGSRGDLMLSSAVQPEHFGPFAAAVSRWESVMGRPAPAPTEPTGKNGRPQLSPRFTEWAMGCPDGHVTAPEIGLSRAEQLHALGNGVVWQQGSYAVRLLLERVTAVAA</sequence>
<dbReference type="EMBL" id="CP074133">
    <property type="protein sequence ID" value="QUX20340.1"/>
    <property type="molecule type" value="Genomic_DNA"/>
</dbReference>
<dbReference type="PRINTS" id="PR00105">
    <property type="entry name" value="C5METTRFRASE"/>
</dbReference>